<evidence type="ECO:0000313" key="3">
    <source>
        <dbReference type="EMBL" id="KAB0797987.1"/>
    </source>
</evidence>
<reference evidence="3 4" key="2">
    <citation type="journal article" date="2018" name="Elife">
        <title>Firefly genomes illuminate parallel origins of bioluminescence in beetles.</title>
        <authorList>
            <person name="Fallon T.R."/>
            <person name="Lower S.E."/>
            <person name="Chang C.H."/>
            <person name="Bessho-Uehara M."/>
            <person name="Martin G.J."/>
            <person name="Bewick A.J."/>
            <person name="Behringer M."/>
            <person name="Debat H.J."/>
            <person name="Wong I."/>
            <person name="Day J.C."/>
            <person name="Suvorov A."/>
            <person name="Silva C.J."/>
            <person name="Stanger-Hall K.F."/>
            <person name="Hall D.W."/>
            <person name="Schmitz R.J."/>
            <person name="Nelson D.R."/>
            <person name="Lewis S.M."/>
            <person name="Shigenobu S."/>
            <person name="Bybee S.M."/>
            <person name="Larracuente A.M."/>
            <person name="Oba Y."/>
            <person name="Weng J.K."/>
        </authorList>
    </citation>
    <scope>NUCLEOTIDE SEQUENCE [LARGE SCALE GENOMIC DNA]</scope>
    <source>
        <strain evidence="3">1611_PpyrPB1</strain>
        <tissue evidence="3">Whole body</tissue>
    </source>
</reference>
<dbReference type="InParanoid" id="A0A1Y1N3U2"/>
<accession>A0A1Y1N3U2</accession>
<dbReference type="EMBL" id="VVIM01000006">
    <property type="protein sequence ID" value="KAB0797987.1"/>
    <property type="molecule type" value="Genomic_DNA"/>
</dbReference>
<reference evidence="3" key="3">
    <citation type="submission" date="2019-08" db="EMBL/GenBank/DDBJ databases">
        <authorList>
            <consortium name="Photinus pyralis genome working group"/>
            <person name="Fallon T.R."/>
            <person name="Sander Lower S.E."/>
            <person name="Weng J.-K."/>
        </authorList>
    </citation>
    <scope>NUCLEOTIDE SEQUENCE</scope>
    <source>
        <strain evidence="3">1611_PpyrPB1</strain>
        <tissue evidence="3">Whole body</tissue>
    </source>
</reference>
<evidence type="ECO:0000256" key="1">
    <source>
        <dbReference type="SAM" id="MobiDB-lite"/>
    </source>
</evidence>
<proteinExistence type="predicted"/>
<dbReference type="Proteomes" id="UP000327044">
    <property type="component" value="Unassembled WGS sequence"/>
</dbReference>
<name>A0A1Y1N3U2_PHOPY</name>
<sequence>MDCSAVQNRKYEILKSHLQTLLGELERRNKLLYNYQNKANERNEKKEKPSPKLTHKKSKTKLQQDHSVKQCDPKIETHEYFRLYDSINNQSEEMADLKLLNSLEERHSMLWHSITNLQEKLSQIGLHARDECRSSPQVNEKLLNLRWKCENMKCNIATKYRDILLMQSQHSSLNISNPSDAEYNKLKAYANRIAAMRNACAECKRHIEDRLLNLTKNAGDMTNAIAEEQE</sequence>
<reference evidence="2" key="1">
    <citation type="journal article" date="2016" name="Sci. Rep.">
        <title>Molecular characterization of firefly nuptial gifts: a multi-omics approach sheds light on postcopulatory sexual selection.</title>
        <authorList>
            <person name="Al-Wathiqui N."/>
            <person name="Fallon T.R."/>
            <person name="South A."/>
            <person name="Weng J.K."/>
            <person name="Lewis S.M."/>
        </authorList>
    </citation>
    <scope>NUCLEOTIDE SEQUENCE</scope>
</reference>
<organism evidence="2">
    <name type="scientific">Photinus pyralis</name>
    <name type="common">Common eastern firefly</name>
    <name type="synonym">Lampyris pyralis</name>
    <dbReference type="NCBI Taxonomy" id="7054"/>
    <lineage>
        <taxon>Eukaryota</taxon>
        <taxon>Metazoa</taxon>
        <taxon>Ecdysozoa</taxon>
        <taxon>Arthropoda</taxon>
        <taxon>Hexapoda</taxon>
        <taxon>Insecta</taxon>
        <taxon>Pterygota</taxon>
        <taxon>Neoptera</taxon>
        <taxon>Endopterygota</taxon>
        <taxon>Coleoptera</taxon>
        <taxon>Polyphaga</taxon>
        <taxon>Elateriformia</taxon>
        <taxon>Elateroidea</taxon>
        <taxon>Lampyridae</taxon>
        <taxon>Lampyrinae</taxon>
        <taxon>Photinus</taxon>
    </lineage>
</organism>
<feature type="compositionally biased region" description="Basic and acidic residues" evidence="1">
    <location>
        <begin position="39"/>
        <end position="50"/>
    </location>
</feature>
<gene>
    <name evidence="3" type="ORF">PPYR_08980</name>
</gene>
<evidence type="ECO:0000313" key="4">
    <source>
        <dbReference type="Proteomes" id="UP000327044"/>
    </source>
</evidence>
<protein>
    <submittedName>
        <fullName evidence="2">Uncharacterized protein</fullName>
    </submittedName>
</protein>
<keyword evidence="4" id="KW-1185">Reference proteome</keyword>
<feature type="region of interest" description="Disordered" evidence="1">
    <location>
        <begin position="35"/>
        <end position="68"/>
    </location>
</feature>
<dbReference type="AlphaFoldDB" id="A0A1Y1N3U2"/>
<evidence type="ECO:0000313" key="2">
    <source>
        <dbReference type="EMBL" id="JAV91355.1"/>
    </source>
</evidence>
<dbReference type="EMBL" id="GEZM01016160">
    <property type="protein sequence ID" value="JAV91355.1"/>
    <property type="molecule type" value="Transcribed_RNA"/>
</dbReference>